<dbReference type="InterPro" id="IPR045759">
    <property type="entry name" value="Ap4A_phos1/2_N"/>
</dbReference>
<dbReference type="InterPro" id="IPR019200">
    <property type="entry name" value="ATP_adenylylTrfase_C"/>
</dbReference>
<name>A0A553JSM5_SHEHA</name>
<proteinExistence type="predicted"/>
<evidence type="ECO:0000313" key="4">
    <source>
        <dbReference type="EMBL" id="TRY15466.1"/>
    </source>
</evidence>
<feature type="active site" description="Nucleophile" evidence="1">
    <location>
        <position position="139"/>
    </location>
</feature>
<dbReference type="EMBL" id="VKGK01000004">
    <property type="protein sequence ID" value="TRY15466.1"/>
    <property type="molecule type" value="Genomic_DNA"/>
</dbReference>
<dbReference type="InterPro" id="IPR043171">
    <property type="entry name" value="Ap4A_phos1/2-like"/>
</dbReference>
<feature type="domain" description="Ap4A phosphorylase 1/2 N-terminal" evidence="3">
    <location>
        <begin position="2"/>
        <end position="149"/>
    </location>
</feature>
<dbReference type="Proteomes" id="UP000318126">
    <property type="component" value="Unassembled WGS sequence"/>
</dbReference>
<dbReference type="GO" id="GO:0009117">
    <property type="term" value="P:nucleotide metabolic process"/>
    <property type="evidence" value="ECO:0007669"/>
    <property type="project" value="InterPro"/>
</dbReference>
<evidence type="ECO:0000256" key="1">
    <source>
        <dbReference type="PIRSR" id="PIRSR000846-1"/>
    </source>
</evidence>
<dbReference type="Pfam" id="PF09830">
    <property type="entry name" value="ATP_transf"/>
    <property type="match status" value="1"/>
</dbReference>
<dbReference type="AlphaFoldDB" id="A0A553JSM5"/>
<dbReference type="GO" id="GO:0005524">
    <property type="term" value="F:ATP binding"/>
    <property type="evidence" value="ECO:0007669"/>
    <property type="project" value="InterPro"/>
</dbReference>
<evidence type="ECO:0000313" key="5">
    <source>
        <dbReference type="Proteomes" id="UP000318126"/>
    </source>
</evidence>
<dbReference type="RefSeq" id="WP_143563504.1">
    <property type="nucleotide sequence ID" value="NZ_BMPL01000009.1"/>
</dbReference>
<dbReference type="Pfam" id="PF19327">
    <property type="entry name" value="Ap4A_phos_N"/>
    <property type="match status" value="1"/>
</dbReference>
<protein>
    <submittedName>
        <fullName evidence="4">Phosphorylase</fullName>
    </submittedName>
</protein>
<dbReference type="PIRSF" id="PIRSF000846">
    <property type="entry name" value="ATP_adenylyltr"/>
    <property type="match status" value="1"/>
</dbReference>
<dbReference type="PANTHER" id="PTHR38420:SF1">
    <property type="entry name" value="PUTATIVE (AFU_ORTHOLOGUE AFUA_5G14690)-RELATED"/>
    <property type="match status" value="1"/>
</dbReference>
<dbReference type="Gene3D" id="3.30.428.70">
    <property type="match status" value="1"/>
</dbReference>
<accession>A0A553JSM5</accession>
<sequence>MLWTKAEKLTKSGVQSGVLLPLTDVDTLVECSGVSYVGNIVTKNMTIKHQPQMSLHDPFVAPYDPALYIDQVGSEHICLLNKFPILTPHILICAKDYIPQTSVLRLVDFEAWMKGFSSADTLGFFNAGHDAGSSQMHLHMQLVKTPILLEDLILSGQLPFKHYLIQFEQLDAELLMQHYSAAMLQFDRYTTTLNQGYSECLPYNILLTQRWMLIVPRSTNRVGPVSGHGLGYSGRFLVSSQEQLCWLTEYGFLQFLTDCGYPLDA</sequence>
<dbReference type="SUPFAM" id="SSF54197">
    <property type="entry name" value="HIT-like"/>
    <property type="match status" value="1"/>
</dbReference>
<dbReference type="InterPro" id="IPR036265">
    <property type="entry name" value="HIT-like_sf"/>
</dbReference>
<keyword evidence="5" id="KW-1185">Reference proteome</keyword>
<organism evidence="4 5">
    <name type="scientific">Shewanella hanedai</name>
    <name type="common">Alteromonas hanedai</name>
    <dbReference type="NCBI Taxonomy" id="25"/>
    <lineage>
        <taxon>Bacteria</taxon>
        <taxon>Pseudomonadati</taxon>
        <taxon>Pseudomonadota</taxon>
        <taxon>Gammaproteobacteria</taxon>
        <taxon>Alteromonadales</taxon>
        <taxon>Shewanellaceae</taxon>
        <taxon>Shewanella</taxon>
    </lineage>
</organism>
<gene>
    <name evidence="4" type="ORF">FN961_05245</name>
</gene>
<evidence type="ECO:0000259" key="3">
    <source>
        <dbReference type="Pfam" id="PF19327"/>
    </source>
</evidence>
<dbReference type="OrthoDB" id="421767at2"/>
<comment type="caution">
    <text evidence="4">The sequence shown here is derived from an EMBL/GenBank/DDBJ whole genome shotgun (WGS) entry which is preliminary data.</text>
</comment>
<evidence type="ECO:0000259" key="2">
    <source>
        <dbReference type="Pfam" id="PF09830"/>
    </source>
</evidence>
<dbReference type="PANTHER" id="PTHR38420">
    <property type="entry name" value="AP-4-A PHOSPHORYLASE II"/>
    <property type="match status" value="1"/>
</dbReference>
<dbReference type="GO" id="GO:0003877">
    <property type="term" value="F:ATP:ADP adenylyltransferase activity"/>
    <property type="evidence" value="ECO:0007669"/>
    <property type="project" value="InterPro"/>
</dbReference>
<dbReference type="InterPro" id="IPR009163">
    <property type="entry name" value="Ap4A_phos1/2"/>
</dbReference>
<feature type="domain" description="ATP adenylyltransferase C-terminal" evidence="2">
    <location>
        <begin position="157"/>
        <end position="262"/>
    </location>
</feature>
<reference evidence="5" key="1">
    <citation type="submission" date="2019-07" db="EMBL/GenBank/DDBJ databases">
        <title>Shewanella sp. YLB-08 draft genomic sequence.</title>
        <authorList>
            <person name="Yu L."/>
        </authorList>
    </citation>
    <scope>NUCLEOTIDE SEQUENCE [LARGE SCALE GENOMIC DNA]</scope>
    <source>
        <strain evidence="5">JCM 20706</strain>
    </source>
</reference>